<evidence type="ECO:0000313" key="3">
    <source>
        <dbReference type="Proteomes" id="UP000518752"/>
    </source>
</evidence>
<dbReference type="OrthoDB" id="2434934at2759"/>
<comment type="caution">
    <text evidence="2">The sequence shown here is derived from an EMBL/GenBank/DDBJ whole genome shotgun (WGS) entry which is preliminary data.</text>
</comment>
<protein>
    <submittedName>
        <fullName evidence="2">Uncharacterized protein</fullName>
    </submittedName>
</protein>
<reference evidence="2 3" key="1">
    <citation type="journal article" date="2020" name="ISME J.">
        <title>Uncovering the hidden diversity of litter-decomposition mechanisms in mushroom-forming fungi.</title>
        <authorList>
            <person name="Floudas D."/>
            <person name="Bentzer J."/>
            <person name="Ahren D."/>
            <person name="Johansson T."/>
            <person name="Persson P."/>
            <person name="Tunlid A."/>
        </authorList>
    </citation>
    <scope>NUCLEOTIDE SEQUENCE [LARGE SCALE GENOMIC DNA]</scope>
    <source>
        <strain evidence="2 3">CBS 406.79</strain>
    </source>
</reference>
<organism evidence="2 3">
    <name type="scientific">Collybiopsis confluens</name>
    <dbReference type="NCBI Taxonomy" id="2823264"/>
    <lineage>
        <taxon>Eukaryota</taxon>
        <taxon>Fungi</taxon>
        <taxon>Dikarya</taxon>
        <taxon>Basidiomycota</taxon>
        <taxon>Agaricomycotina</taxon>
        <taxon>Agaricomycetes</taxon>
        <taxon>Agaricomycetidae</taxon>
        <taxon>Agaricales</taxon>
        <taxon>Marasmiineae</taxon>
        <taxon>Omphalotaceae</taxon>
        <taxon>Collybiopsis</taxon>
    </lineage>
</organism>
<evidence type="ECO:0000313" key="2">
    <source>
        <dbReference type="EMBL" id="KAF5393524.1"/>
    </source>
</evidence>
<dbReference type="AlphaFoldDB" id="A0A8H5I1I6"/>
<name>A0A8H5I1I6_9AGAR</name>
<feature type="compositionally biased region" description="Polar residues" evidence="1">
    <location>
        <begin position="518"/>
        <end position="537"/>
    </location>
</feature>
<evidence type="ECO:0000256" key="1">
    <source>
        <dbReference type="SAM" id="MobiDB-lite"/>
    </source>
</evidence>
<gene>
    <name evidence="2" type="ORF">D9757_000576</name>
</gene>
<dbReference type="EMBL" id="JAACJN010000002">
    <property type="protein sequence ID" value="KAF5393524.1"/>
    <property type="molecule type" value="Genomic_DNA"/>
</dbReference>
<proteinExistence type="predicted"/>
<feature type="compositionally biased region" description="Low complexity" evidence="1">
    <location>
        <begin position="487"/>
        <end position="499"/>
    </location>
</feature>
<feature type="region of interest" description="Disordered" evidence="1">
    <location>
        <begin position="450"/>
        <end position="502"/>
    </location>
</feature>
<accession>A0A8H5I1I6</accession>
<sequence>MLWYIIPANSSGKIALPVVIPHVILADSPFPILMGLLDYFYPSKTLIDDQERPKSVETNADEMSLTLAAPAPENTPLPLSPMTSTAEITKPSAKYPARRFSFKPKPFTSSSHHDEDKPTLSAIKEKEKRVHAANALSKRLISSNSDKRAKQSALLVRGLIVGPTSSSPKVSPVVAKPQMNKKLKSQLMEPKSATKIISHLRQLSADAEDTQPAGPIHAVCLNYTETEMHEKHLSNVPVTEQETALTFSIMNNAHLGAITSMFNELHIVDLVKAPDFGLGQPGDGDGILAGAIPTAETVINGIEQVTPQLMALGYATGRAIFPDHTGSFDVNIQSNSPLITYGIGIHPPTDRLSVLTYWWGFEVVLPPPSLVYLANAQSVSGSVLNFLTALAVVNNGVREILPFVRYISQFIEFEFKTIQGANRGKGVVCAATWLVPAALVPRAWDFSPPEADSSAPVPASGLPASPLEGSEGELDKPIEEIAPSDNPSESTSTLSTEPSKPVALAPSIPAALVATDTAAPSATEPSCTMPTPGVASS</sequence>
<dbReference type="Proteomes" id="UP000518752">
    <property type="component" value="Unassembled WGS sequence"/>
</dbReference>
<keyword evidence="3" id="KW-1185">Reference proteome</keyword>
<feature type="region of interest" description="Disordered" evidence="1">
    <location>
        <begin position="515"/>
        <end position="537"/>
    </location>
</feature>